<dbReference type="OrthoDB" id="883215at2"/>
<feature type="transmembrane region" description="Helical" evidence="13">
    <location>
        <begin position="7"/>
        <end position="26"/>
    </location>
</feature>
<evidence type="ECO:0000256" key="5">
    <source>
        <dbReference type="ARBA" id="ARBA00022729"/>
    </source>
</evidence>
<keyword evidence="4 13" id="KW-0812">Transmembrane</keyword>
<evidence type="ECO:0000256" key="9">
    <source>
        <dbReference type="ARBA" id="ARBA00023588"/>
    </source>
</evidence>
<proteinExistence type="inferred from homology"/>
<comment type="pathway">
    <text evidence="9">Carotenoid biosynthesis; staphyloxanthin biosynthesis; staphyloxanthin from farnesyl diphosphate: step 5/5.</text>
</comment>
<dbReference type="InterPro" id="IPR044021">
    <property type="entry name" value="CrtO"/>
</dbReference>
<evidence type="ECO:0000256" key="12">
    <source>
        <dbReference type="ARBA" id="ARBA00025324"/>
    </source>
</evidence>
<keyword evidence="2" id="KW-1003">Cell membrane</keyword>
<reference evidence="14 15" key="1">
    <citation type="submission" date="2018-10" db="EMBL/GenBank/DDBJ databases">
        <title>Genome sequencing of Pedobacter jejuensis TNB23.</title>
        <authorList>
            <person name="Cho Y.-J."/>
            <person name="Cho A."/>
            <person name="Kim O.-S."/>
        </authorList>
    </citation>
    <scope>NUCLEOTIDE SEQUENCE [LARGE SCALE GENOMIC DNA]</scope>
    <source>
        <strain evidence="14 15">TNB23</strain>
    </source>
</reference>
<evidence type="ECO:0000256" key="7">
    <source>
        <dbReference type="ARBA" id="ARBA00023136"/>
    </source>
</evidence>
<gene>
    <name evidence="14" type="ORF">D7004_13475</name>
</gene>
<dbReference type="Proteomes" id="UP000274046">
    <property type="component" value="Unassembled WGS sequence"/>
</dbReference>
<evidence type="ECO:0000256" key="11">
    <source>
        <dbReference type="ARBA" id="ARBA00023667"/>
    </source>
</evidence>
<dbReference type="GO" id="GO:0005886">
    <property type="term" value="C:plasma membrane"/>
    <property type="evidence" value="ECO:0007669"/>
    <property type="project" value="UniProtKB-SubCell"/>
</dbReference>
<comment type="function">
    <text evidence="12">Catalyzes the acylation of glycosyl-4,4'-diaponeurosporenoate, i.e. the esterification of glucose at the C6'' position with the carboxyl group of the C(15) fatty acid 12-methyltetradecanoic acid, to yield staphyloxanthin. This is the last step in the biosynthesis of this orange pigment, present in most staphylococci strains.</text>
</comment>
<keyword evidence="6 13" id="KW-1133">Transmembrane helix</keyword>
<dbReference type="GO" id="GO:0016746">
    <property type="term" value="F:acyltransferase activity"/>
    <property type="evidence" value="ECO:0007669"/>
    <property type="project" value="UniProtKB-KW"/>
</dbReference>
<keyword evidence="7 13" id="KW-0472">Membrane</keyword>
<organism evidence="14 15">
    <name type="scientific">Pedobacter jejuensis</name>
    <dbReference type="NCBI Taxonomy" id="1268550"/>
    <lineage>
        <taxon>Bacteria</taxon>
        <taxon>Pseudomonadati</taxon>
        <taxon>Bacteroidota</taxon>
        <taxon>Sphingobacteriia</taxon>
        <taxon>Sphingobacteriales</taxon>
        <taxon>Sphingobacteriaceae</taxon>
        <taxon>Pedobacter</taxon>
    </lineage>
</organism>
<keyword evidence="5" id="KW-0732">Signal</keyword>
<comment type="similarity">
    <text evidence="10">Belongs to the acyltransferase CrtO family.</text>
</comment>
<keyword evidence="15" id="KW-1185">Reference proteome</keyword>
<keyword evidence="8" id="KW-0012">Acyltransferase</keyword>
<comment type="subcellular location">
    <subcellularLocation>
        <location evidence="1">Cell membrane</location>
        <topology evidence="1">Single-pass membrane protein</topology>
    </subcellularLocation>
</comment>
<evidence type="ECO:0000256" key="2">
    <source>
        <dbReference type="ARBA" id="ARBA00022475"/>
    </source>
</evidence>
<dbReference type="Pfam" id="PF18927">
    <property type="entry name" value="CrtO"/>
    <property type="match status" value="1"/>
</dbReference>
<comment type="caution">
    <text evidence="14">The sequence shown here is derived from an EMBL/GenBank/DDBJ whole genome shotgun (WGS) entry which is preliminary data.</text>
</comment>
<evidence type="ECO:0000256" key="10">
    <source>
        <dbReference type="ARBA" id="ARBA00023603"/>
    </source>
</evidence>
<feature type="transmembrane region" description="Helical" evidence="13">
    <location>
        <begin position="116"/>
        <end position="137"/>
    </location>
</feature>
<evidence type="ECO:0000256" key="6">
    <source>
        <dbReference type="ARBA" id="ARBA00022989"/>
    </source>
</evidence>
<keyword evidence="3" id="KW-0808">Transferase</keyword>
<feature type="transmembrane region" description="Helical" evidence="13">
    <location>
        <begin position="50"/>
        <end position="69"/>
    </location>
</feature>
<dbReference type="UniPathway" id="UPA00029">
    <property type="reaction ID" value="UER00560"/>
</dbReference>
<evidence type="ECO:0000256" key="1">
    <source>
        <dbReference type="ARBA" id="ARBA00004162"/>
    </source>
</evidence>
<dbReference type="EMBL" id="RBEE01000023">
    <property type="protein sequence ID" value="RNL52553.1"/>
    <property type="molecule type" value="Genomic_DNA"/>
</dbReference>
<accession>A0A3N0BTY8</accession>
<name>A0A3N0BTY8_9SPHI</name>
<evidence type="ECO:0000256" key="3">
    <source>
        <dbReference type="ARBA" id="ARBA00022679"/>
    </source>
</evidence>
<sequence>MIRYITLSISLTFISWIIGMVVNAFLNETAFYQKHLTNLNFVKSTKLNKLIGIGVIKWIVKNTFFKFFNPNLKMKRKIELTELEHLRKEMTFAEINHLIAFIAVAFFAIVKVFNGYFLLALILMVVNILMNLYPSLLQQENKRRIDKLKKLFKTF</sequence>
<protein>
    <recommendedName>
        <fullName evidence="11">Glycosyl-4,4'-diaponeurosporenoate acyltransferase</fullName>
    </recommendedName>
</protein>
<evidence type="ECO:0000256" key="13">
    <source>
        <dbReference type="SAM" id="Phobius"/>
    </source>
</evidence>
<evidence type="ECO:0000313" key="14">
    <source>
        <dbReference type="EMBL" id="RNL52553.1"/>
    </source>
</evidence>
<evidence type="ECO:0000256" key="4">
    <source>
        <dbReference type="ARBA" id="ARBA00022692"/>
    </source>
</evidence>
<evidence type="ECO:0000256" key="8">
    <source>
        <dbReference type="ARBA" id="ARBA00023315"/>
    </source>
</evidence>
<feature type="transmembrane region" description="Helical" evidence="13">
    <location>
        <begin position="90"/>
        <end position="110"/>
    </location>
</feature>
<dbReference type="AlphaFoldDB" id="A0A3N0BTY8"/>
<evidence type="ECO:0000313" key="15">
    <source>
        <dbReference type="Proteomes" id="UP000274046"/>
    </source>
</evidence>